<sequence>MLETEEQVNKLYVIGITIVATLGGFLFGFDSGVINGTVKGLEIAFEAQNIGSGFNVASMLLGCAVGAFFAGKLADLYGRRSMLIAASILFIISAWGSGISTSSIEFIIYRILGGLGVGAASVMAPAYISEIAPAKYRGALATTQQIAIIAGLFFSFLSNYKLADISGSSLNPFWWDYETWRWMFWVELIPATIFFVSLLFIPESPRYLVAKRHKDKAQKVLSKIYGALMGEQKVEEIDSSLASDHHKPRFSDLYDKTLGRIKPIVWVGIGLAAFQQFVGINVVFYYGAVLWQAVGFDEGDSLLINVISGALSIAGVVLSLFLVDKIGRKPILMIGSIGMSVTLALVVYAFSTGALEINPTTGQETLQLSDAMGILALIAANAYVMLFNFSWGPVMWVMLGEMFPNQIRGLGLAIAGLSQWIANFIVTLTFPMLLGSMGLAFAYSLYTLGAILSIYFVFKKVPETKGKTLEEMESIWKT</sequence>
<evidence type="ECO:0000256" key="1">
    <source>
        <dbReference type="ARBA" id="ARBA00004651"/>
    </source>
</evidence>
<proteinExistence type="inferred from homology"/>
<dbReference type="InterPro" id="IPR005829">
    <property type="entry name" value="Sugar_transporter_CS"/>
</dbReference>
<feature type="transmembrane region" description="Helical" evidence="10">
    <location>
        <begin position="264"/>
        <end position="287"/>
    </location>
</feature>
<dbReference type="PROSITE" id="PS00216">
    <property type="entry name" value="SUGAR_TRANSPORT_1"/>
    <property type="match status" value="2"/>
</dbReference>
<keyword evidence="5" id="KW-0762">Sugar transport</keyword>
<feature type="domain" description="Major facilitator superfamily (MFS) profile" evidence="11">
    <location>
        <begin position="16"/>
        <end position="465"/>
    </location>
</feature>
<dbReference type="InterPro" id="IPR047984">
    <property type="entry name" value="XylE-like"/>
</dbReference>
<keyword evidence="3 9" id="KW-0813">Transport</keyword>
<comment type="subcellular location">
    <subcellularLocation>
        <location evidence="1">Cell membrane</location>
        <topology evidence="1">Multi-pass membrane protein</topology>
    </subcellularLocation>
</comment>
<feature type="transmembrane region" description="Helical" evidence="10">
    <location>
        <begin position="49"/>
        <end position="70"/>
    </location>
</feature>
<feature type="transmembrane region" description="Helical" evidence="10">
    <location>
        <begin position="302"/>
        <end position="323"/>
    </location>
</feature>
<dbReference type="Proteomes" id="UP000656244">
    <property type="component" value="Unassembled WGS sequence"/>
</dbReference>
<keyword evidence="13" id="KW-1185">Reference proteome</keyword>
<dbReference type="PRINTS" id="PR00171">
    <property type="entry name" value="SUGRTRNSPORT"/>
</dbReference>
<feature type="transmembrane region" description="Helical" evidence="10">
    <location>
        <begin position="182"/>
        <end position="201"/>
    </location>
</feature>
<dbReference type="AlphaFoldDB" id="A0A923H7J9"/>
<dbReference type="PANTHER" id="PTHR48023">
    <property type="entry name" value="D-XYLOSE-PROTON SYMPORTER-LIKE 2"/>
    <property type="match status" value="1"/>
</dbReference>
<dbReference type="GO" id="GO:0005886">
    <property type="term" value="C:plasma membrane"/>
    <property type="evidence" value="ECO:0007669"/>
    <property type="project" value="UniProtKB-SubCell"/>
</dbReference>
<keyword evidence="6 10" id="KW-0812">Transmembrane</keyword>
<evidence type="ECO:0000256" key="10">
    <source>
        <dbReference type="SAM" id="Phobius"/>
    </source>
</evidence>
<comment type="similarity">
    <text evidence="2 9">Belongs to the major facilitator superfamily. Sugar transporter (TC 2.A.1.1) family.</text>
</comment>
<dbReference type="GO" id="GO:0022857">
    <property type="term" value="F:transmembrane transporter activity"/>
    <property type="evidence" value="ECO:0007669"/>
    <property type="project" value="InterPro"/>
</dbReference>
<protein>
    <submittedName>
        <fullName evidence="12">Sugar porter family MFS transporter</fullName>
    </submittedName>
</protein>
<organism evidence="12 13">
    <name type="scientific">Hyunsoonleella aquatilis</name>
    <dbReference type="NCBI Taxonomy" id="2762758"/>
    <lineage>
        <taxon>Bacteria</taxon>
        <taxon>Pseudomonadati</taxon>
        <taxon>Bacteroidota</taxon>
        <taxon>Flavobacteriia</taxon>
        <taxon>Flavobacteriales</taxon>
        <taxon>Flavobacteriaceae</taxon>
    </lineage>
</organism>
<evidence type="ECO:0000259" key="11">
    <source>
        <dbReference type="PROSITE" id="PS50850"/>
    </source>
</evidence>
<name>A0A923H7J9_9FLAO</name>
<dbReference type="InterPro" id="IPR003663">
    <property type="entry name" value="Sugar/inositol_transpt"/>
</dbReference>
<evidence type="ECO:0000313" key="12">
    <source>
        <dbReference type="EMBL" id="MBC3757128.1"/>
    </source>
</evidence>
<dbReference type="InterPro" id="IPR036259">
    <property type="entry name" value="MFS_trans_sf"/>
</dbReference>
<feature type="transmembrane region" description="Helical" evidence="10">
    <location>
        <begin position="82"/>
        <end position="101"/>
    </location>
</feature>
<evidence type="ECO:0000256" key="9">
    <source>
        <dbReference type="RuleBase" id="RU003346"/>
    </source>
</evidence>
<dbReference type="InterPro" id="IPR050820">
    <property type="entry name" value="MFS_Sugar_Transporter"/>
</dbReference>
<keyword evidence="8 10" id="KW-0472">Membrane</keyword>
<dbReference type="Pfam" id="PF00083">
    <property type="entry name" value="Sugar_tr"/>
    <property type="match status" value="1"/>
</dbReference>
<dbReference type="FunFam" id="1.20.1250.20:FF:000122">
    <property type="entry name" value="D-xylose transporter XylE"/>
    <property type="match status" value="1"/>
</dbReference>
<feature type="transmembrane region" description="Helical" evidence="10">
    <location>
        <begin position="12"/>
        <end position="29"/>
    </location>
</feature>
<dbReference type="CDD" id="cd17359">
    <property type="entry name" value="MFS_XylE_like"/>
    <property type="match status" value="1"/>
</dbReference>
<dbReference type="PROSITE" id="PS00217">
    <property type="entry name" value="SUGAR_TRANSPORT_2"/>
    <property type="match status" value="1"/>
</dbReference>
<evidence type="ECO:0000256" key="5">
    <source>
        <dbReference type="ARBA" id="ARBA00022597"/>
    </source>
</evidence>
<feature type="transmembrane region" description="Helical" evidence="10">
    <location>
        <begin position="410"/>
        <end position="434"/>
    </location>
</feature>
<evidence type="ECO:0000256" key="4">
    <source>
        <dbReference type="ARBA" id="ARBA00022475"/>
    </source>
</evidence>
<feature type="transmembrane region" description="Helical" evidence="10">
    <location>
        <begin position="440"/>
        <end position="458"/>
    </location>
</feature>
<dbReference type="PANTHER" id="PTHR48023:SF4">
    <property type="entry name" value="D-XYLOSE-PROTON SYMPORTER-LIKE 2"/>
    <property type="match status" value="1"/>
</dbReference>
<evidence type="ECO:0000256" key="6">
    <source>
        <dbReference type="ARBA" id="ARBA00022692"/>
    </source>
</evidence>
<comment type="caution">
    <text evidence="12">The sequence shown here is derived from an EMBL/GenBank/DDBJ whole genome shotgun (WGS) entry which is preliminary data.</text>
</comment>
<evidence type="ECO:0000256" key="2">
    <source>
        <dbReference type="ARBA" id="ARBA00010992"/>
    </source>
</evidence>
<evidence type="ECO:0000313" key="13">
    <source>
        <dbReference type="Proteomes" id="UP000656244"/>
    </source>
</evidence>
<keyword evidence="7 10" id="KW-1133">Transmembrane helix</keyword>
<evidence type="ECO:0000256" key="8">
    <source>
        <dbReference type="ARBA" id="ARBA00023136"/>
    </source>
</evidence>
<dbReference type="NCBIfam" id="TIGR00879">
    <property type="entry name" value="SP"/>
    <property type="match status" value="1"/>
</dbReference>
<gene>
    <name evidence="12" type="ORF">H7U19_01840</name>
</gene>
<feature type="transmembrane region" description="Helical" evidence="10">
    <location>
        <begin position="371"/>
        <end position="398"/>
    </location>
</feature>
<evidence type="ECO:0000256" key="3">
    <source>
        <dbReference type="ARBA" id="ARBA00022448"/>
    </source>
</evidence>
<dbReference type="InterPro" id="IPR020846">
    <property type="entry name" value="MFS_dom"/>
</dbReference>
<feature type="transmembrane region" description="Helical" evidence="10">
    <location>
        <begin position="330"/>
        <end position="351"/>
    </location>
</feature>
<feature type="transmembrane region" description="Helical" evidence="10">
    <location>
        <begin position="140"/>
        <end position="162"/>
    </location>
</feature>
<dbReference type="Gene3D" id="1.20.1250.20">
    <property type="entry name" value="MFS general substrate transporter like domains"/>
    <property type="match status" value="2"/>
</dbReference>
<accession>A0A923H7J9</accession>
<dbReference type="SUPFAM" id="SSF103473">
    <property type="entry name" value="MFS general substrate transporter"/>
    <property type="match status" value="1"/>
</dbReference>
<feature type="transmembrane region" description="Helical" evidence="10">
    <location>
        <begin position="107"/>
        <end position="128"/>
    </location>
</feature>
<reference evidence="12" key="1">
    <citation type="submission" date="2020-08" db="EMBL/GenBank/DDBJ databases">
        <title>Hyunsoonleella sp. strain SJ7 genome sequencing and assembly.</title>
        <authorList>
            <person name="Kim I."/>
        </authorList>
    </citation>
    <scope>NUCLEOTIDE SEQUENCE</scope>
    <source>
        <strain evidence="12">SJ7</strain>
    </source>
</reference>
<evidence type="ECO:0000256" key="7">
    <source>
        <dbReference type="ARBA" id="ARBA00022989"/>
    </source>
</evidence>
<keyword evidence="4" id="KW-1003">Cell membrane</keyword>
<dbReference type="InterPro" id="IPR005828">
    <property type="entry name" value="MFS_sugar_transport-like"/>
</dbReference>
<dbReference type="PROSITE" id="PS50850">
    <property type="entry name" value="MFS"/>
    <property type="match status" value="1"/>
</dbReference>
<dbReference type="EMBL" id="JACNMF010000001">
    <property type="protein sequence ID" value="MBC3757128.1"/>
    <property type="molecule type" value="Genomic_DNA"/>
</dbReference>